<dbReference type="PANTHER" id="PTHR35712:SF1">
    <property type="entry name" value="MYOSIN HEAVY CHAIN-LIKE PROTEIN"/>
    <property type="match status" value="1"/>
</dbReference>
<evidence type="ECO:0000313" key="3">
    <source>
        <dbReference type="EnsemblPlants" id="EMT02263"/>
    </source>
</evidence>
<dbReference type="EnsemblPlants" id="EMT02263">
    <property type="protein sequence ID" value="EMT02263"/>
    <property type="gene ID" value="F775_07028"/>
</dbReference>
<feature type="region of interest" description="Disordered" evidence="2">
    <location>
        <begin position="905"/>
        <end position="926"/>
    </location>
</feature>
<feature type="coiled-coil region" evidence="1">
    <location>
        <begin position="726"/>
        <end position="760"/>
    </location>
</feature>
<evidence type="ECO:0000256" key="2">
    <source>
        <dbReference type="SAM" id="MobiDB-lite"/>
    </source>
</evidence>
<proteinExistence type="predicted"/>
<reference evidence="3" key="1">
    <citation type="submission" date="2015-06" db="UniProtKB">
        <authorList>
            <consortium name="EnsemblPlants"/>
        </authorList>
    </citation>
    <scope>IDENTIFICATION</scope>
</reference>
<dbReference type="PANTHER" id="PTHR35712">
    <property type="entry name" value="MYOSIN HEAVY CHAIN-LIKE PROTEIN"/>
    <property type="match status" value="1"/>
</dbReference>
<sequence>MALAVKEHEDENRKRRRGSTIGRLCIPQNRHLRSEMLMQDYLAENPTYPPHLFRRRYRMRRSLFVKIVQACEANCRYFTRRRNAAGLKGFSAYQKISATMRVIAYGIPADYADEYIRIGENTTIELVRRLASGDAPTCNYTINGHEYTKGYYLANDERGMDLEFFYDNVGSRVKPVRGPNCIRCFLQTYKETENANIHFSFRRISLSTISFFDSFSFNSCVTEAALARLSGSACEATRSDHLVLRQLSKPRLVLLGAGGEASGGALLDDYVEETNPAISPCGFKKMDEKPYDGEVLTRRVEELQRERDELRKDIEQLCMQQAGPGYVSVATRMLSQRTTALEQDIEILQKKLSGCLRENQNLQEELAEAYRVKSQLADLYGAELSKTKELEQQVRFFQSSVAQAFAERDGSLLECEKAKEREEAGLKMCATFEERTREYQTAMEDQKRLNDALQMELTELKAHTESSLNVIKKFYEVRSRECECPSNITFEEKCSILLDDSADSWSFNLDGETSTSNTLRGDRNYKVVACLMVFRIASLEQENESLKAKISKLQSNLRMSFEIEQHLQRNVRTLEKKQALNDDLMRDGLSALQKVYTHQRAEIMKILEEESLLLSTAVNEIQDKLTQICINAEIIGNPVEKMQCCDSSCKDVHVTMDIGPETIPKIDSYIDLKNDTNRSYNVFQGDVPTGYSTTFDDSKALAQTLQEKMEALMLFSQEQERYLLEKQKNQAIIEDLQKNLSQVKDEKVKVLMELAKLKEAYLLKCSSTANDGHGIVDTPKITSGHDQQGMLKTILNRTSLRQWIKKENNTGHESSRGNDQTVCRGCSVDLSRMKVENATLLESVATMEHLTSLVHRLHRVLMKVYDDVKSGCSLESSYEALSSLITEANLMRTALGVVLPVSWSGDSSGGITSGSPKSSKSEKADPLGSASMEMLELLILAADILRESFMFKK</sequence>
<keyword evidence="1" id="KW-0175">Coiled coil</keyword>
<name>R7W0B6_AEGTA</name>
<accession>R7W0B6</accession>
<feature type="coiled-coil region" evidence="1">
    <location>
        <begin position="345"/>
        <end position="379"/>
    </location>
</feature>
<organism evidence="3">
    <name type="scientific">Aegilops tauschii</name>
    <name type="common">Tausch's goatgrass</name>
    <name type="synonym">Aegilops squarrosa</name>
    <dbReference type="NCBI Taxonomy" id="37682"/>
    <lineage>
        <taxon>Eukaryota</taxon>
        <taxon>Viridiplantae</taxon>
        <taxon>Streptophyta</taxon>
        <taxon>Embryophyta</taxon>
        <taxon>Tracheophyta</taxon>
        <taxon>Spermatophyta</taxon>
        <taxon>Magnoliopsida</taxon>
        <taxon>Liliopsida</taxon>
        <taxon>Poales</taxon>
        <taxon>Poaceae</taxon>
        <taxon>BOP clade</taxon>
        <taxon>Pooideae</taxon>
        <taxon>Triticodae</taxon>
        <taxon>Triticeae</taxon>
        <taxon>Triticinae</taxon>
        <taxon>Aegilops</taxon>
    </lineage>
</organism>
<protein>
    <submittedName>
        <fullName evidence="3">Uncharacterized protein</fullName>
    </submittedName>
</protein>
<feature type="coiled-coil region" evidence="1">
    <location>
        <begin position="536"/>
        <end position="583"/>
    </location>
</feature>
<feature type="coiled-coil region" evidence="1">
    <location>
        <begin position="293"/>
        <end position="320"/>
    </location>
</feature>
<dbReference type="AlphaFoldDB" id="R7W0B6"/>
<evidence type="ECO:0000256" key="1">
    <source>
        <dbReference type="SAM" id="Coils"/>
    </source>
</evidence>